<evidence type="ECO:0000313" key="1">
    <source>
        <dbReference type="EMBL" id="RCV30566.1"/>
    </source>
</evidence>
<dbReference type="EMBL" id="CM003533">
    <property type="protein sequence ID" value="RCV30566.1"/>
    <property type="molecule type" value="Genomic_DNA"/>
</dbReference>
<protein>
    <submittedName>
        <fullName evidence="1">Uncharacterized protein</fullName>
    </submittedName>
</protein>
<gene>
    <name evidence="1" type="ORF">SETIT_6G105800v2</name>
</gene>
<sequence>MTRRPQIWAKGGRISPWWPPTALAGDGNREKDNLGAEARKKVGGEKGTLGTTSALRAGQAEGFWRRSTGCPRAVQGSDVGKGSEAKMQIRPCLVWVTKLL</sequence>
<organism evidence="1">
    <name type="scientific">Setaria italica</name>
    <name type="common">Foxtail millet</name>
    <name type="synonym">Panicum italicum</name>
    <dbReference type="NCBI Taxonomy" id="4555"/>
    <lineage>
        <taxon>Eukaryota</taxon>
        <taxon>Viridiplantae</taxon>
        <taxon>Streptophyta</taxon>
        <taxon>Embryophyta</taxon>
        <taxon>Tracheophyta</taxon>
        <taxon>Spermatophyta</taxon>
        <taxon>Magnoliopsida</taxon>
        <taxon>Liliopsida</taxon>
        <taxon>Poales</taxon>
        <taxon>Poaceae</taxon>
        <taxon>PACMAD clade</taxon>
        <taxon>Panicoideae</taxon>
        <taxon>Panicodae</taxon>
        <taxon>Paniceae</taxon>
        <taxon>Cenchrinae</taxon>
        <taxon>Setaria</taxon>
    </lineage>
</organism>
<accession>A0A368RK40</accession>
<reference evidence="1" key="2">
    <citation type="submission" date="2015-07" db="EMBL/GenBank/DDBJ databases">
        <authorList>
            <person name="Noorani M."/>
        </authorList>
    </citation>
    <scope>NUCLEOTIDE SEQUENCE</scope>
    <source>
        <strain evidence="1">Yugu1</strain>
    </source>
</reference>
<proteinExistence type="predicted"/>
<reference evidence="1" key="1">
    <citation type="journal article" date="2012" name="Nat. Biotechnol.">
        <title>Reference genome sequence of the model plant Setaria.</title>
        <authorList>
            <person name="Bennetzen J.L."/>
            <person name="Schmutz J."/>
            <person name="Wang H."/>
            <person name="Percifield R."/>
            <person name="Hawkins J."/>
            <person name="Pontaroli A.C."/>
            <person name="Estep M."/>
            <person name="Feng L."/>
            <person name="Vaughn J.N."/>
            <person name="Grimwood J."/>
            <person name="Jenkins J."/>
            <person name="Barry K."/>
            <person name="Lindquist E."/>
            <person name="Hellsten U."/>
            <person name="Deshpande S."/>
            <person name="Wang X."/>
            <person name="Wu X."/>
            <person name="Mitros T."/>
            <person name="Triplett J."/>
            <person name="Yang X."/>
            <person name="Ye C.Y."/>
            <person name="Mauro-Herrera M."/>
            <person name="Wang L."/>
            <person name="Li P."/>
            <person name="Sharma M."/>
            <person name="Sharma R."/>
            <person name="Ronald P.C."/>
            <person name="Panaud O."/>
            <person name="Kellogg E.A."/>
            <person name="Brutnell T.P."/>
            <person name="Doust A.N."/>
            <person name="Tuskan G.A."/>
            <person name="Rokhsar D."/>
            <person name="Devos K.M."/>
        </authorList>
    </citation>
    <scope>NUCLEOTIDE SEQUENCE [LARGE SCALE GENOMIC DNA]</scope>
    <source>
        <strain evidence="1">Yugu1</strain>
    </source>
</reference>
<name>A0A368RK40_SETIT</name>
<dbReference type="AlphaFoldDB" id="A0A368RK40"/>